<keyword evidence="1" id="KW-0812">Transmembrane</keyword>
<keyword evidence="1" id="KW-1133">Transmembrane helix</keyword>
<gene>
    <name evidence="2" type="ORF">RhiirC2_450672</name>
</gene>
<reference evidence="2 3" key="2">
    <citation type="submission" date="2017-10" db="EMBL/GenBank/DDBJ databases">
        <title>Extensive intraspecific genome diversity in a model arbuscular mycorrhizal fungus.</title>
        <authorList>
            <person name="Chen E.C.H."/>
            <person name="Morin E."/>
            <person name="Baudet D."/>
            <person name="Noel J."/>
            <person name="Ndikumana S."/>
            <person name="Charron P."/>
            <person name="St-Onge C."/>
            <person name="Giorgi J."/>
            <person name="Grigoriev I.V."/>
            <person name="Roux C."/>
            <person name="Martin F.M."/>
            <person name="Corradi N."/>
        </authorList>
    </citation>
    <scope>NUCLEOTIDE SEQUENCE [LARGE SCALE GENOMIC DNA]</scope>
    <source>
        <strain evidence="2 3">C2</strain>
    </source>
</reference>
<name>A0A2N1NA97_9GLOM</name>
<dbReference type="VEuPathDB" id="FungiDB:FUN_009008"/>
<accession>A0A2N1NA97</accession>
<feature type="transmembrane region" description="Helical" evidence="1">
    <location>
        <begin position="6"/>
        <end position="31"/>
    </location>
</feature>
<dbReference type="Proteomes" id="UP000233469">
    <property type="component" value="Unassembled WGS sequence"/>
</dbReference>
<organism evidence="2 3">
    <name type="scientific">Rhizophagus irregularis</name>
    <dbReference type="NCBI Taxonomy" id="588596"/>
    <lineage>
        <taxon>Eukaryota</taxon>
        <taxon>Fungi</taxon>
        <taxon>Fungi incertae sedis</taxon>
        <taxon>Mucoromycota</taxon>
        <taxon>Glomeromycotina</taxon>
        <taxon>Glomeromycetes</taxon>
        <taxon>Glomerales</taxon>
        <taxon>Glomeraceae</taxon>
        <taxon>Rhizophagus</taxon>
    </lineage>
</organism>
<comment type="caution">
    <text evidence="2">The sequence shown here is derived from an EMBL/GenBank/DDBJ whole genome shotgun (WGS) entry which is preliminary data.</text>
</comment>
<dbReference type="AlphaFoldDB" id="A0A2N1NA97"/>
<dbReference type="EMBL" id="LLXL01000580">
    <property type="protein sequence ID" value="PKK70798.1"/>
    <property type="molecule type" value="Genomic_DNA"/>
</dbReference>
<reference evidence="2 3" key="1">
    <citation type="submission" date="2016-04" db="EMBL/GenBank/DDBJ databases">
        <title>Genome analyses suggest a sexual origin of heterokaryosis in a supposedly ancient asexual fungus.</title>
        <authorList>
            <person name="Ropars J."/>
            <person name="Sedzielewska K."/>
            <person name="Noel J."/>
            <person name="Charron P."/>
            <person name="Farinelli L."/>
            <person name="Marton T."/>
            <person name="Kruger M."/>
            <person name="Pelin A."/>
            <person name="Brachmann A."/>
            <person name="Corradi N."/>
        </authorList>
    </citation>
    <scope>NUCLEOTIDE SEQUENCE [LARGE SCALE GENOMIC DNA]</scope>
    <source>
        <strain evidence="2 3">C2</strain>
    </source>
</reference>
<evidence type="ECO:0000313" key="2">
    <source>
        <dbReference type="EMBL" id="PKK70798.1"/>
    </source>
</evidence>
<keyword evidence="1" id="KW-0472">Membrane</keyword>
<protein>
    <submittedName>
        <fullName evidence="2">Uncharacterized protein</fullName>
    </submittedName>
</protein>
<proteinExistence type="predicted"/>
<evidence type="ECO:0000256" key="1">
    <source>
        <dbReference type="SAM" id="Phobius"/>
    </source>
</evidence>
<dbReference type="VEuPathDB" id="FungiDB:RhiirFUN_007781"/>
<evidence type="ECO:0000313" key="3">
    <source>
        <dbReference type="Proteomes" id="UP000233469"/>
    </source>
</evidence>
<sequence>MLDDHSIINITAIVLGHVNLIACAFVIYSAFMKWRASSLSISSRVPLYLSISDICQC</sequence>